<keyword evidence="1" id="KW-1133">Transmembrane helix</keyword>
<evidence type="ECO:0000313" key="2">
    <source>
        <dbReference type="EMBL" id="GAG60729.1"/>
    </source>
</evidence>
<reference evidence="2" key="1">
    <citation type="journal article" date="2014" name="Front. Microbiol.">
        <title>High frequency of phylogenetically diverse reductive dehalogenase-homologous genes in deep subseafloor sedimentary metagenomes.</title>
        <authorList>
            <person name="Kawai M."/>
            <person name="Futagami T."/>
            <person name="Toyoda A."/>
            <person name="Takaki Y."/>
            <person name="Nishi S."/>
            <person name="Hori S."/>
            <person name="Arai W."/>
            <person name="Tsubouchi T."/>
            <person name="Morono Y."/>
            <person name="Uchiyama I."/>
            <person name="Ito T."/>
            <person name="Fujiyama A."/>
            <person name="Inagaki F."/>
            <person name="Takami H."/>
        </authorList>
    </citation>
    <scope>NUCLEOTIDE SEQUENCE</scope>
    <source>
        <strain evidence="2">Expedition CK06-06</strain>
    </source>
</reference>
<name>X0YVG4_9ZZZZ</name>
<keyword evidence="1" id="KW-0472">Membrane</keyword>
<proteinExistence type="predicted"/>
<protein>
    <submittedName>
        <fullName evidence="2">Uncharacterized protein</fullName>
    </submittedName>
</protein>
<evidence type="ECO:0000256" key="1">
    <source>
        <dbReference type="SAM" id="Phobius"/>
    </source>
</evidence>
<dbReference type="EMBL" id="BART01002382">
    <property type="protein sequence ID" value="GAG60729.1"/>
    <property type="molecule type" value="Genomic_DNA"/>
</dbReference>
<organism evidence="2">
    <name type="scientific">marine sediment metagenome</name>
    <dbReference type="NCBI Taxonomy" id="412755"/>
    <lineage>
        <taxon>unclassified sequences</taxon>
        <taxon>metagenomes</taxon>
        <taxon>ecological metagenomes</taxon>
    </lineage>
</organism>
<comment type="caution">
    <text evidence="2">The sequence shown here is derived from an EMBL/GenBank/DDBJ whole genome shotgun (WGS) entry which is preliminary data.</text>
</comment>
<feature type="transmembrane region" description="Helical" evidence="1">
    <location>
        <begin position="12"/>
        <end position="30"/>
    </location>
</feature>
<accession>X0YVG4</accession>
<dbReference type="AlphaFoldDB" id="X0YVG4"/>
<sequence>MLNVVQKLINFFFFFIFYFLYLFGLGYYYTKFELQSGRYITDNRQLTGLVLPDFVYDFLSTSKNVTLENDRDVIVSDNLFKLPIDLSFKSENKRTFIQ</sequence>
<keyword evidence="1" id="KW-0812">Transmembrane</keyword>
<feature type="non-terminal residue" evidence="2">
    <location>
        <position position="98"/>
    </location>
</feature>
<gene>
    <name evidence="2" type="ORF">S01H4_07317</name>
</gene>